<proteinExistence type="predicted"/>
<dbReference type="EMBL" id="GBXM01108568">
    <property type="protein sequence ID" value="JAH00009.1"/>
    <property type="molecule type" value="Transcribed_RNA"/>
</dbReference>
<sequence length="29" mass="3445">MTSQAFSRRSYPERLTQPARLFQVVPYNT</sequence>
<reference evidence="1" key="1">
    <citation type="submission" date="2014-11" db="EMBL/GenBank/DDBJ databases">
        <authorList>
            <person name="Amaro Gonzalez C."/>
        </authorList>
    </citation>
    <scope>NUCLEOTIDE SEQUENCE</scope>
</reference>
<dbReference type="AlphaFoldDB" id="A0A0E9P6A1"/>
<evidence type="ECO:0000313" key="1">
    <source>
        <dbReference type="EMBL" id="JAH00009.1"/>
    </source>
</evidence>
<name>A0A0E9P6A1_ANGAN</name>
<organism evidence="1">
    <name type="scientific">Anguilla anguilla</name>
    <name type="common">European freshwater eel</name>
    <name type="synonym">Muraena anguilla</name>
    <dbReference type="NCBI Taxonomy" id="7936"/>
    <lineage>
        <taxon>Eukaryota</taxon>
        <taxon>Metazoa</taxon>
        <taxon>Chordata</taxon>
        <taxon>Craniata</taxon>
        <taxon>Vertebrata</taxon>
        <taxon>Euteleostomi</taxon>
        <taxon>Actinopterygii</taxon>
        <taxon>Neopterygii</taxon>
        <taxon>Teleostei</taxon>
        <taxon>Anguilliformes</taxon>
        <taxon>Anguillidae</taxon>
        <taxon>Anguilla</taxon>
    </lineage>
</organism>
<accession>A0A0E9P6A1</accession>
<reference evidence="1" key="2">
    <citation type="journal article" date="2015" name="Fish Shellfish Immunol.">
        <title>Early steps in the European eel (Anguilla anguilla)-Vibrio vulnificus interaction in the gills: Role of the RtxA13 toxin.</title>
        <authorList>
            <person name="Callol A."/>
            <person name="Pajuelo D."/>
            <person name="Ebbesson L."/>
            <person name="Teles M."/>
            <person name="MacKenzie S."/>
            <person name="Amaro C."/>
        </authorList>
    </citation>
    <scope>NUCLEOTIDE SEQUENCE</scope>
</reference>
<protein>
    <submittedName>
        <fullName evidence="1">Uncharacterized protein</fullName>
    </submittedName>
</protein>